<proteinExistence type="predicted"/>
<dbReference type="AlphaFoldDB" id="A0A0G4L6M1"/>
<feature type="transmembrane region" description="Helical" evidence="1">
    <location>
        <begin position="237"/>
        <end position="256"/>
    </location>
</feature>
<feature type="transmembrane region" description="Helical" evidence="1">
    <location>
        <begin position="150"/>
        <end position="179"/>
    </location>
</feature>
<evidence type="ECO:0000256" key="1">
    <source>
        <dbReference type="SAM" id="Phobius"/>
    </source>
</evidence>
<protein>
    <submittedName>
        <fullName evidence="2">Uncharacterized protein</fullName>
    </submittedName>
</protein>
<gene>
    <name evidence="2" type="ORF">BN1708_012125</name>
</gene>
<dbReference type="STRING" id="100787.A0A0G4L6M1"/>
<feature type="transmembrane region" description="Helical" evidence="1">
    <location>
        <begin position="345"/>
        <end position="368"/>
    </location>
</feature>
<evidence type="ECO:0000313" key="3">
    <source>
        <dbReference type="Proteomes" id="UP000044602"/>
    </source>
</evidence>
<sequence>MGSSSNSKLPSIPTVGVHPSSTATSHFAHTASNMSHRTATTGALLVLNAFGVLSIGGLLFLNGWMDMKDDLIAQSEPMLPGAGGPARTYFTGSAALDEALTGILKFFYPCVSGEMPALSLFTAYMAGQVLPIHTALLLESLRASHRGTMLAFPVIWGMTYQSIPFGIILPLYAIAYIWLSPLAKPTEPGTSRAANQLPTDLARLQTTASAMLLGFALPSVLPALPSPSIISRDSQQIFLALWQVFPIWVSLSHWFLAAAARTFGFVAGPTHVSPTASLQSLRHVYRTTLKYTSLAHFGVLALATFPQLRPVVYNGGLLQERVSLWDIFVPPSALMAEGSLTLLQYDLYCACAAMAILVSYLAYTAGGLNRSAGLSTVGGLLRRSVVVGPGGAVLWALWDRDEEVLAGGK</sequence>
<feature type="transmembrane region" description="Helical" evidence="1">
    <location>
        <begin position="42"/>
        <end position="61"/>
    </location>
</feature>
<keyword evidence="1" id="KW-1133">Transmembrane helix</keyword>
<organism evidence="2 3">
    <name type="scientific">Verticillium longisporum</name>
    <name type="common">Verticillium dahliae var. longisporum</name>
    <dbReference type="NCBI Taxonomy" id="100787"/>
    <lineage>
        <taxon>Eukaryota</taxon>
        <taxon>Fungi</taxon>
        <taxon>Dikarya</taxon>
        <taxon>Ascomycota</taxon>
        <taxon>Pezizomycotina</taxon>
        <taxon>Sordariomycetes</taxon>
        <taxon>Hypocreomycetidae</taxon>
        <taxon>Glomerellales</taxon>
        <taxon>Plectosphaerellaceae</taxon>
        <taxon>Verticillium</taxon>
    </lineage>
</organism>
<feature type="transmembrane region" description="Helical" evidence="1">
    <location>
        <begin position="207"/>
        <end position="225"/>
    </location>
</feature>
<name>A0A0G4L6M1_VERLO</name>
<keyword evidence="1" id="KW-0472">Membrane</keyword>
<dbReference type="EMBL" id="CVQH01008779">
    <property type="protein sequence ID" value="CRK17626.1"/>
    <property type="molecule type" value="Genomic_DNA"/>
</dbReference>
<reference evidence="2 3" key="1">
    <citation type="submission" date="2015-05" db="EMBL/GenBank/DDBJ databases">
        <authorList>
            <person name="Wang D.B."/>
            <person name="Wang M."/>
        </authorList>
    </citation>
    <scope>NUCLEOTIDE SEQUENCE [LARGE SCALE GENOMIC DNA]</scope>
    <source>
        <strain evidence="2">VL1</strain>
    </source>
</reference>
<keyword evidence="1" id="KW-0812">Transmembrane</keyword>
<evidence type="ECO:0000313" key="2">
    <source>
        <dbReference type="EMBL" id="CRK17626.1"/>
    </source>
</evidence>
<accession>A0A0G4L6M1</accession>
<dbReference type="Proteomes" id="UP000044602">
    <property type="component" value="Unassembled WGS sequence"/>
</dbReference>
<keyword evidence="3" id="KW-1185">Reference proteome</keyword>